<name>A0A4Y4DVN6_GLUUR</name>
<proteinExistence type="predicted"/>
<protein>
    <submittedName>
        <fullName evidence="1">Uncharacterized protein</fullName>
    </submittedName>
</protein>
<reference evidence="1 2" key="1">
    <citation type="submission" date="2019-06" db="EMBL/GenBank/DDBJ databases">
        <title>Whole genome shotgun sequence of Glutamicibacter uratoxydans NBRC 15515.</title>
        <authorList>
            <person name="Hosoyama A."/>
            <person name="Uohara A."/>
            <person name="Ohji S."/>
            <person name="Ichikawa N."/>
        </authorList>
    </citation>
    <scope>NUCLEOTIDE SEQUENCE [LARGE SCALE GENOMIC DNA]</scope>
    <source>
        <strain evidence="1 2">NBRC 15515</strain>
    </source>
</reference>
<dbReference type="EMBL" id="BJNY01000032">
    <property type="protein sequence ID" value="GED07904.1"/>
    <property type="molecule type" value="Genomic_DNA"/>
</dbReference>
<sequence>MTAKILVLRPETFAPGQVFSRPGLATYLRLRPRTLANWSARGTGRDLHYAIEDVATWLAGTKTGTKLQGGKRLRVQNG</sequence>
<evidence type="ECO:0000313" key="1">
    <source>
        <dbReference type="EMBL" id="GED07904.1"/>
    </source>
</evidence>
<gene>
    <name evidence="1" type="ORF">AUR04nite_34360</name>
</gene>
<dbReference type="AlphaFoldDB" id="A0A4Y4DVN6"/>
<accession>A0A4Y4DVN6</accession>
<evidence type="ECO:0000313" key="2">
    <source>
        <dbReference type="Proteomes" id="UP000316612"/>
    </source>
</evidence>
<comment type="caution">
    <text evidence="1">The sequence shown here is derived from an EMBL/GenBank/DDBJ whole genome shotgun (WGS) entry which is preliminary data.</text>
</comment>
<dbReference type="Proteomes" id="UP000316612">
    <property type="component" value="Unassembled WGS sequence"/>
</dbReference>
<keyword evidence="2" id="KW-1185">Reference proteome</keyword>
<organism evidence="1 2">
    <name type="scientific">Glutamicibacter uratoxydans</name>
    <name type="common">Arthrobacter uratoxydans</name>
    <dbReference type="NCBI Taxonomy" id="43667"/>
    <lineage>
        <taxon>Bacteria</taxon>
        <taxon>Bacillati</taxon>
        <taxon>Actinomycetota</taxon>
        <taxon>Actinomycetes</taxon>
        <taxon>Micrococcales</taxon>
        <taxon>Micrococcaceae</taxon>
        <taxon>Glutamicibacter</taxon>
    </lineage>
</organism>
<dbReference type="OrthoDB" id="194758at2"/>
<dbReference type="RefSeq" id="WP_141367465.1">
    <property type="nucleotide sequence ID" value="NZ_BAAAJL010000012.1"/>
</dbReference>